<evidence type="ECO:0000313" key="3">
    <source>
        <dbReference type="Proteomes" id="UP001519311"/>
    </source>
</evidence>
<keyword evidence="1" id="KW-0812">Transmembrane</keyword>
<gene>
    <name evidence="2" type="ORF">JOF59_002877</name>
</gene>
<evidence type="ECO:0000313" key="2">
    <source>
        <dbReference type="EMBL" id="MBP2360477.1"/>
    </source>
</evidence>
<dbReference type="RefSeq" id="WP_209470210.1">
    <property type="nucleotide sequence ID" value="NZ_BMWJ01000004.1"/>
</dbReference>
<proteinExistence type="predicted"/>
<accession>A0ABS4V999</accession>
<feature type="transmembrane region" description="Helical" evidence="1">
    <location>
        <begin position="86"/>
        <end position="107"/>
    </location>
</feature>
<name>A0ABS4V999_9ACTN</name>
<protein>
    <recommendedName>
        <fullName evidence="4">DUF4231 domain-containing protein</fullName>
    </recommendedName>
</protein>
<sequence length="293" mass="32389">MIDREGGGFVTAGFGDVGASLSESEERRLQEEYRNRVREFDQIESDLRASRAFQRVYWLCLFGSFVLSVLLGYTVVVGLWQTKPIFARYIGLLAVAGLVVAMSWLLLKNGKVVVGRAGDLRNALQDRQTAAAGLPLDSPSGLRIYREASLDIIAQYRKSANNNRRIHNIFQLIIITGSIATSTLTAMNEGGSLALRITASALSALVGISAGVTGYFKFRERGYNLQSTADEIEKHYNASQFMLDEYAGVGDTGLTEGDRLRKYAGFVEHLKEEQRKRELQLEQSSSSGEERTG</sequence>
<keyword evidence="3" id="KW-1185">Reference proteome</keyword>
<evidence type="ECO:0000256" key="1">
    <source>
        <dbReference type="SAM" id="Phobius"/>
    </source>
</evidence>
<feature type="transmembrane region" description="Helical" evidence="1">
    <location>
        <begin position="56"/>
        <end position="80"/>
    </location>
</feature>
<dbReference type="Proteomes" id="UP001519311">
    <property type="component" value="Unassembled WGS sequence"/>
</dbReference>
<comment type="caution">
    <text evidence="2">The sequence shown here is derived from an EMBL/GenBank/DDBJ whole genome shotgun (WGS) entry which is preliminary data.</text>
</comment>
<dbReference type="Pfam" id="PF14015">
    <property type="entry name" value="DUF4231"/>
    <property type="match status" value="1"/>
</dbReference>
<reference evidence="2 3" key="1">
    <citation type="submission" date="2021-03" db="EMBL/GenBank/DDBJ databases">
        <title>Sequencing the genomes of 1000 actinobacteria strains.</title>
        <authorList>
            <person name="Klenk H.-P."/>
        </authorList>
    </citation>
    <scope>NUCLEOTIDE SEQUENCE [LARGE SCALE GENOMIC DNA]</scope>
    <source>
        <strain evidence="2 3">DSM 40843</strain>
    </source>
</reference>
<feature type="transmembrane region" description="Helical" evidence="1">
    <location>
        <begin position="193"/>
        <end position="216"/>
    </location>
</feature>
<evidence type="ECO:0008006" key="4">
    <source>
        <dbReference type="Google" id="ProtNLM"/>
    </source>
</evidence>
<feature type="transmembrane region" description="Helical" evidence="1">
    <location>
        <begin position="166"/>
        <end position="187"/>
    </location>
</feature>
<organism evidence="2 3">
    <name type="scientific">Streptomyces clavifer</name>
    <dbReference type="NCBI Taxonomy" id="68188"/>
    <lineage>
        <taxon>Bacteria</taxon>
        <taxon>Bacillati</taxon>
        <taxon>Actinomycetota</taxon>
        <taxon>Actinomycetes</taxon>
        <taxon>Kitasatosporales</taxon>
        <taxon>Streptomycetaceae</taxon>
        <taxon>Streptomyces</taxon>
    </lineage>
</organism>
<keyword evidence="1" id="KW-0472">Membrane</keyword>
<dbReference type="NCBIfam" id="NF033634">
    <property type="entry name" value="SLATT_1"/>
    <property type="match status" value="1"/>
</dbReference>
<keyword evidence="1" id="KW-1133">Transmembrane helix</keyword>
<dbReference type="InterPro" id="IPR025325">
    <property type="entry name" value="DUF4231"/>
</dbReference>
<dbReference type="EMBL" id="JAGINS010000001">
    <property type="protein sequence ID" value="MBP2360477.1"/>
    <property type="molecule type" value="Genomic_DNA"/>
</dbReference>